<dbReference type="HOGENOM" id="CLU_181440_0_0_10"/>
<evidence type="ECO:0000313" key="2">
    <source>
        <dbReference type="Proteomes" id="UP000010796"/>
    </source>
</evidence>
<organism evidence="1 2">
    <name type="scientific">Echinicola vietnamensis (strain DSM 17526 / LMG 23754 / KMM 6221)</name>
    <dbReference type="NCBI Taxonomy" id="926556"/>
    <lineage>
        <taxon>Bacteria</taxon>
        <taxon>Pseudomonadati</taxon>
        <taxon>Bacteroidota</taxon>
        <taxon>Cytophagia</taxon>
        <taxon>Cytophagales</taxon>
        <taxon>Cyclobacteriaceae</taxon>
        <taxon>Echinicola</taxon>
    </lineage>
</organism>
<evidence type="ECO:0000313" key="1">
    <source>
        <dbReference type="EMBL" id="AGA79634.1"/>
    </source>
</evidence>
<dbReference type="AlphaFoldDB" id="L0G0D1"/>
<accession>L0G0D1</accession>
<sequence length="101" mass="11579">MKTLIYVEKEQLPGIKLAHFEVLNTQEDVKHRDKQLMNALTLGNLDHLKVKLHLCDADMNHLLVETTVWAVTDTRVCLKGNINIPKKAILQVEINELLIQN</sequence>
<dbReference type="Proteomes" id="UP000010796">
    <property type="component" value="Chromosome"/>
</dbReference>
<dbReference type="KEGG" id="evi:Echvi_3414"/>
<name>L0G0D1_ECHVK</name>
<keyword evidence="2" id="KW-1185">Reference proteome</keyword>
<gene>
    <name evidence="1" type="ordered locus">Echvi_3414</name>
</gene>
<proteinExistence type="predicted"/>
<dbReference type="EMBL" id="CP003346">
    <property type="protein sequence ID" value="AGA79634.1"/>
    <property type="molecule type" value="Genomic_DNA"/>
</dbReference>
<reference evidence="2" key="1">
    <citation type="submission" date="2012-02" db="EMBL/GenBank/DDBJ databases">
        <title>The complete genome of Echinicola vietnamensis DSM 17526.</title>
        <authorList>
            <person name="Lucas S."/>
            <person name="Copeland A."/>
            <person name="Lapidus A."/>
            <person name="Glavina del Rio T."/>
            <person name="Dalin E."/>
            <person name="Tice H."/>
            <person name="Bruce D."/>
            <person name="Goodwin L."/>
            <person name="Pitluck S."/>
            <person name="Peters L."/>
            <person name="Ovchinnikova G."/>
            <person name="Teshima H."/>
            <person name="Kyrpides N."/>
            <person name="Mavromatis K."/>
            <person name="Ivanova N."/>
            <person name="Brettin T."/>
            <person name="Detter J.C."/>
            <person name="Han C."/>
            <person name="Larimer F."/>
            <person name="Land M."/>
            <person name="Hauser L."/>
            <person name="Markowitz V."/>
            <person name="Cheng J.-F."/>
            <person name="Hugenholtz P."/>
            <person name="Woyke T."/>
            <person name="Wu D."/>
            <person name="Brambilla E."/>
            <person name="Klenk H.-P."/>
            <person name="Eisen J.A."/>
        </authorList>
    </citation>
    <scope>NUCLEOTIDE SEQUENCE [LARGE SCALE GENOMIC DNA]</scope>
    <source>
        <strain evidence="2">DSM 17526 / LMG 23754 / KMM 6221</strain>
    </source>
</reference>
<protein>
    <submittedName>
        <fullName evidence="1">Uncharacterized protein</fullName>
    </submittedName>
</protein>
<dbReference type="STRING" id="926556.Echvi_3414"/>